<reference evidence="4 5" key="1">
    <citation type="journal article" date="2015" name="Microbiome">
        <title>Genomic resolution of linkages in carbon, nitrogen, and sulfur cycling among widespread estuary sediment bacteria.</title>
        <authorList>
            <person name="Baker B.J."/>
            <person name="Lazar C.S."/>
            <person name="Teske A.P."/>
            <person name="Dick G.J."/>
        </authorList>
    </citation>
    <scope>NUCLEOTIDE SEQUENCE [LARGE SCALE GENOMIC DNA]</scope>
    <source>
        <strain evidence="4">DG_54_3</strain>
    </source>
</reference>
<dbReference type="Gene3D" id="3.30.2400.10">
    <property type="entry name" value="Major capsid protein gp5"/>
    <property type="match status" value="1"/>
</dbReference>
<dbReference type="NCBIfam" id="TIGR01554">
    <property type="entry name" value="major_cap_HK97"/>
    <property type="match status" value="1"/>
</dbReference>
<dbReference type="InterPro" id="IPR054612">
    <property type="entry name" value="Phage_capsid-like_C"/>
</dbReference>
<dbReference type="Pfam" id="PF05065">
    <property type="entry name" value="Phage_capsid"/>
    <property type="match status" value="1"/>
</dbReference>
<evidence type="ECO:0000256" key="2">
    <source>
        <dbReference type="SAM" id="MobiDB-lite"/>
    </source>
</evidence>
<dbReference type="EMBL" id="LIZX01000219">
    <property type="protein sequence ID" value="KPJ63784.1"/>
    <property type="molecule type" value="Genomic_DNA"/>
</dbReference>
<evidence type="ECO:0000259" key="3">
    <source>
        <dbReference type="Pfam" id="PF05065"/>
    </source>
</evidence>
<evidence type="ECO:0000313" key="5">
    <source>
        <dbReference type="Proteomes" id="UP000051861"/>
    </source>
</evidence>
<accession>A0A0S7XMW0</accession>
<proteinExistence type="predicted"/>
<feature type="domain" description="Phage capsid-like C-terminal" evidence="3">
    <location>
        <begin position="125"/>
        <end position="406"/>
    </location>
</feature>
<dbReference type="AlphaFoldDB" id="A0A0S7XMW0"/>
<gene>
    <name evidence="4" type="ORF">AMJ44_13985</name>
</gene>
<feature type="compositionally biased region" description="Basic and acidic residues" evidence="2">
    <location>
        <begin position="56"/>
        <end position="65"/>
    </location>
</feature>
<evidence type="ECO:0000256" key="1">
    <source>
        <dbReference type="ARBA" id="ARBA00004328"/>
    </source>
</evidence>
<name>A0A0S7XMW0_UNCSA</name>
<comment type="caution">
    <text evidence="4">The sequence shown here is derived from an EMBL/GenBank/DDBJ whole genome shotgun (WGS) entry which is preliminary data.</text>
</comment>
<protein>
    <recommendedName>
        <fullName evidence="3">Phage capsid-like C-terminal domain-containing protein</fullName>
    </recommendedName>
</protein>
<dbReference type="InterPro" id="IPR024455">
    <property type="entry name" value="Phage_capsid"/>
</dbReference>
<dbReference type="Proteomes" id="UP000051861">
    <property type="component" value="Unassembled WGS sequence"/>
</dbReference>
<organism evidence="4 5">
    <name type="scientific">candidate division WOR-1 bacterium DG_54_3</name>
    <dbReference type="NCBI Taxonomy" id="1703775"/>
    <lineage>
        <taxon>Bacteria</taxon>
        <taxon>Bacillati</taxon>
        <taxon>Saganbacteria</taxon>
    </lineage>
</organism>
<sequence>MSNKISQEDFDKLVNQKVEEKAEEIAAQKVSEAFEKQKAEALAKITPPAESDALEEAQKEADKKEWKSGGEFLEAIYRFRAFGELDNRLVFIDKNGQPTVPKNPKKRDVDDAAFKTMTEGTDSAGGFLVFEQFRNDVQEIALEKALVRNNGPMILPMATDTLNIPRIEDTSHASSVFGGMIGYWTEEAGSKEEIQPSWGNCKLTAHELAGYTRASNALLADSAIALEAFLKRAIGETSVYYEDDSYINGNGVGQPLGILNSGALISVTRQANNVVRWVDLINLWSRLLPTSRDRAVWFFNHEVLPQVLQVVSENAAVAATAGSVIFVSKEQGAVKSPPKTIFGRPYFVTEKMAALGSAGDIGVFDLSYYLIGDRSKLAIDSSSHVGFTSNTTYWRFTLRVDGQPWPKSPLTPKNGTNTIGPFVALSSSS</sequence>
<dbReference type="SUPFAM" id="SSF56563">
    <property type="entry name" value="Major capsid protein gp5"/>
    <property type="match status" value="1"/>
</dbReference>
<comment type="subcellular location">
    <subcellularLocation>
        <location evidence="1">Virion</location>
    </subcellularLocation>
</comment>
<evidence type="ECO:0000313" key="4">
    <source>
        <dbReference type="EMBL" id="KPJ63784.1"/>
    </source>
</evidence>
<feature type="region of interest" description="Disordered" evidence="2">
    <location>
        <begin position="45"/>
        <end position="65"/>
    </location>
</feature>